<keyword evidence="1" id="KW-0614">Plasmid</keyword>
<proteinExistence type="predicted"/>
<dbReference type="AlphaFoldDB" id="Q58AF5"/>
<evidence type="ECO:0000313" key="2">
    <source>
        <dbReference type="EMBL" id="CAI11312.1"/>
    </source>
</evidence>
<protein>
    <submittedName>
        <fullName evidence="1 2">Methyltransferase</fullName>
    </submittedName>
</protein>
<dbReference type="GO" id="GO:0008168">
    <property type="term" value="F:methyltransferase activity"/>
    <property type="evidence" value="ECO:0007669"/>
    <property type="project" value="UniProtKB-KW"/>
</dbReference>
<dbReference type="Gene3D" id="3.40.50.150">
    <property type="entry name" value="Vaccinia Virus protein VP39"/>
    <property type="match status" value="1"/>
</dbReference>
<sequence>MRSCVRCGNALSTQGWHCWSCDWQPPSTSGIVCLAPELIGDHDGNQASLLREFAHVEDRNFWFAYRRRLIIEALSRWFPQIESFLDLSCGAGKFLDDFRTCYPAATLVAADRCVDALREVRREYGFSCLQMDPMHLPFADAFDVIGAFDVLQHAASDGIVLDQLRKACRQGGGIVVTVPHQRTRRLRGNAPRAPEARYTLPALIRKVNAAGFTVVHSQTFCTLALPLMTLSMSKQRTRPFPMAVGDHRRRGPILNDMFGGLCMIERQLEKGGVRFANGDGALIVAVRRFA</sequence>
<dbReference type="GO" id="GO:0032259">
    <property type="term" value="P:methylation"/>
    <property type="evidence" value="ECO:0007669"/>
    <property type="project" value="UniProtKB-KW"/>
</dbReference>
<dbReference type="KEGG" id="rme:Rmet_6137"/>
<reference evidence="3" key="5">
    <citation type="journal article" date="2010" name="PLoS ONE">
        <title>The complete genome sequence of Cupriavidus metallidurans strain CH34, a master survivalist in harsh and anthropogenic environments.</title>
        <authorList>
            <person name="Janssen P.J."/>
            <person name="Van Houdt R."/>
            <person name="Moors H."/>
            <person name="Monsieurs P."/>
            <person name="Morin N."/>
            <person name="Michaux A."/>
            <person name="Benotmane M.A."/>
            <person name="Leys N."/>
            <person name="Vallaeys T."/>
            <person name="Lapidus A."/>
            <person name="Monchy S."/>
            <person name="Medigue C."/>
            <person name="Taghavi S."/>
            <person name="McCorkle S."/>
            <person name="Dunn J."/>
            <person name="van der Lelie D."/>
            <person name="Mergeay M."/>
        </authorList>
    </citation>
    <scope>NUCLEOTIDE SEQUENCE [LARGE SCALE GENOMIC DNA]</scope>
    <source>
        <strain evidence="3">ATCC 43123 / DSM 2839 / NBRC 102507 / CH34</strain>
        <plasmid evidence="3">Plasmid pMOL30</plasmid>
    </source>
</reference>
<reference evidence="1" key="6">
    <citation type="submission" date="2010-02" db="EMBL/GenBank/DDBJ databases">
        <authorList>
            <person name="Janssen P.J."/>
            <person name="Van Houdt R."/>
            <person name="Moors H."/>
            <person name="Monsieurs P."/>
            <person name="Morin N."/>
            <person name="Benotmane R."/>
            <person name="Lapidus A."/>
            <person name="McCorkle S."/>
            <person name="Monchy S."/>
            <person name="Taghavi S."/>
            <person name="van der Lelie N."/>
            <person name="Dunn J."/>
            <person name="Leys N."/>
            <person name="Mergeay M."/>
        </authorList>
    </citation>
    <scope>NUCLEOTIDE SEQUENCE</scope>
    <source>
        <strain evidence="1">CH34</strain>
        <plasmid evidence="1">pMOL30</plasmid>
    </source>
</reference>
<reference evidence="2" key="1">
    <citation type="journal article" date="1995" name="J. Ind. Microbiol.">
        <title>The czc operon of Alcaligenes eutrophus CH34: from resistance mechanism to the removal of heavy metals.</title>
        <authorList>
            <person name="Diels L."/>
            <person name="Dong Q."/>
            <person name="van der Lelie D."/>
            <person name="Baeyens W."/>
            <person name="Mergeay M."/>
        </authorList>
    </citation>
    <scope>NUCLEOTIDE SEQUENCE</scope>
    <source>
        <strain evidence="2">CH34</strain>
    </source>
</reference>
<dbReference type="HOGENOM" id="CLU_082726_0_0_4"/>
<gene>
    <name evidence="1" type="primary">ubiE</name>
    <name evidence="1" type="ordered locus">Rmet_6137</name>
</gene>
<reference evidence="1" key="4">
    <citation type="submission" date="2006-04" db="EMBL/GenBank/DDBJ databases">
        <title>Complete sequence of the chromosome of Ralstonia metallidurans CH34.</title>
        <authorList>
            <consortium name="US DOE Joint Genome Institute"/>
            <person name="Copeland A."/>
            <person name="Lucas S."/>
            <person name="Lapidus A."/>
            <person name="Barry K."/>
            <person name="Detter J.C."/>
            <person name="Glavina del Rio T."/>
            <person name="Hammon N."/>
            <person name="Israni S."/>
            <person name="Dalin E."/>
            <person name="Tice H."/>
            <person name="Martinez M."/>
            <person name="Goltsman E."/>
            <person name="Pitluck S."/>
            <person name="Schmutz J."/>
            <person name="Larimer F."/>
            <person name="Land M."/>
            <person name="Hauser L."/>
            <person name="Kyrpides N."/>
            <person name="Kim E."/>
            <person name="Mergeay M."/>
            <person name="Benotmane M.A."/>
            <person name="Vallaeys T."/>
            <person name="Michaux A."/>
            <person name="Monchy S."/>
            <person name="Dunn J."/>
            <person name="McCorkle S."/>
            <person name="Taghavi S."/>
            <person name="van der Lelie D."/>
            <person name="Richardson P."/>
        </authorList>
    </citation>
    <scope>NUCLEOTIDE SEQUENCE</scope>
    <source>
        <strain evidence="1">CH34</strain>
        <plasmid evidence="1">pMOL30</plasmid>
    </source>
</reference>
<evidence type="ECO:0000313" key="1">
    <source>
        <dbReference type="EMBL" id="ABF12996.1"/>
    </source>
</evidence>
<reference evidence="2" key="3">
    <citation type="submission" date="2004-11" db="EMBL/GenBank/DDBJ databases">
        <title>Sequence and features of the Ralstonia metallidurans CH34 heavy metals plasmids pMOL28 and pMOL30.</title>
        <authorList>
            <person name="Monchy S."/>
            <person name="Van der Lelie D."/>
            <person name="Vallaeys T."/>
            <person name="Taghavi S."/>
            <person name="Benotmane M."/>
            <person name="McCorkle S."/>
            <person name="Dunn J."/>
            <person name="Lapidus A."/>
            <person name="Mergeay M."/>
        </authorList>
    </citation>
    <scope>NUCLEOTIDE SEQUENCE</scope>
    <source>
        <strain evidence="2">CH34</strain>
        <plasmid evidence="2">pMOL30</plasmid>
    </source>
</reference>
<keyword evidence="1" id="KW-0808">Transferase</keyword>
<dbReference type="SUPFAM" id="SSF53335">
    <property type="entry name" value="S-adenosyl-L-methionine-dependent methyltransferases"/>
    <property type="match status" value="1"/>
</dbReference>
<dbReference type="EMBL" id="CP000354">
    <property type="protein sequence ID" value="ABF12996.1"/>
    <property type="molecule type" value="Genomic_DNA"/>
</dbReference>
<keyword evidence="3" id="KW-1185">Reference proteome</keyword>
<name>Q58AF5_CUPMC</name>
<geneLocation type="plasmid" evidence="1 3">
    <name>pMOL30</name>
</geneLocation>
<dbReference type="InterPro" id="IPR029063">
    <property type="entry name" value="SAM-dependent_MTases_sf"/>
</dbReference>
<reference evidence="2" key="2">
    <citation type="journal article" date="2001" name="J. Bacteriol.">
        <title>Cloning and functional analysis of the pbr lead resistance determinant of Ralstonia metallidurans CH34.</title>
        <authorList>
            <person name="Borremans B."/>
            <person name="Hobman J."/>
            <person name="Provoost A."/>
            <person name="Brown N.L."/>
            <person name="van der Lelie D."/>
        </authorList>
    </citation>
    <scope>NUCLEOTIDE SEQUENCE</scope>
    <source>
        <strain evidence="2">CH34</strain>
    </source>
</reference>
<accession>Q58AF5</accession>
<dbReference type="Pfam" id="PF13489">
    <property type="entry name" value="Methyltransf_23"/>
    <property type="match status" value="1"/>
</dbReference>
<dbReference type="Proteomes" id="UP000002429">
    <property type="component" value="Plasmid pMOL30"/>
</dbReference>
<evidence type="ECO:0000313" key="3">
    <source>
        <dbReference type="Proteomes" id="UP000002429"/>
    </source>
</evidence>
<organism evidence="1 3">
    <name type="scientific">Cupriavidus metallidurans (strain ATCC 43123 / DSM 2839 / NBRC 102507 / CH34)</name>
    <name type="common">Ralstonia metallidurans</name>
    <dbReference type="NCBI Taxonomy" id="266264"/>
    <lineage>
        <taxon>Bacteria</taxon>
        <taxon>Pseudomonadati</taxon>
        <taxon>Pseudomonadota</taxon>
        <taxon>Betaproteobacteria</taxon>
        <taxon>Burkholderiales</taxon>
        <taxon>Burkholderiaceae</taxon>
        <taxon>Cupriavidus</taxon>
    </lineage>
</organism>
<dbReference type="EMBL" id="X71400">
    <property type="protein sequence ID" value="CAI11312.1"/>
    <property type="molecule type" value="Genomic_DNA"/>
</dbReference>
<keyword evidence="1" id="KW-0489">Methyltransferase</keyword>